<dbReference type="Pfam" id="PF02770">
    <property type="entry name" value="Acyl-CoA_dh_M"/>
    <property type="match status" value="1"/>
</dbReference>
<feature type="domain" description="Acyl-CoA oxidase/dehydrogenase middle" evidence="14">
    <location>
        <begin position="120"/>
        <end position="215"/>
    </location>
</feature>
<dbReference type="SUPFAM" id="SSF47203">
    <property type="entry name" value="Acyl-CoA dehydrogenase C-terminal domain-like"/>
    <property type="match status" value="1"/>
</dbReference>
<evidence type="ECO:0000256" key="12">
    <source>
        <dbReference type="RuleBase" id="RU362125"/>
    </source>
</evidence>
<dbReference type="PROSITE" id="PS00073">
    <property type="entry name" value="ACYL_COA_DH_2"/>
    <property type="match status" value="1"/>
</dbReference>
<comment type="cofactor">
    <cofactor evidence="1 12">
        <name>FAD</name>
        <dbReference type="ChEBI" id="CHEBI:57692"/>
    </cofactor>
</comment>
<dbReference type="AlphaFoldDB" id="A0A2W4CPF1"/>
<dbReference type="PANTHER" id="PTHR43884:SF12">
    <property type="entry name" value="ISOVALERYL-COA DEHYDROGENASE, MITOCHONDRIAL-RELATED"/>
    <property type="match status" value="1"/>
</dbReference>
<evidence type="ECO:0000256" key="3">
    <source>
        <dbReference type="ARBA" id="ARBA00022630"/>
    </source>
</evidence>
<dbReference type="GO" id="GO:0003995">
    <property type="term" value="F:acyl-CoA dehydrogenase activity"/>
    <property type="evidence" value="ECO:0007669"/>
    <property type="project" value="InterPro"/>
</dbReference>
<evidence type="ECO:0000256" key="11">
    <source>
        <dbReference type="ARBA" id="ARBA00075603"/>
    </source>
</evidence>
<gene>
    <name evidence="16" type="ORF">CPY51_10635</name>
</gene>
<evidence type="ECO:0000256" key="9">
    <source>
        <dbReference type="ARBA" id="ARBA00067292"/>
    </source>
</evidence>
<feature type="domain" description="Acyl-CoA dehydrogenase/oxidase N-terminal" evidence="15">
    <location>
        <begin position="4"/>
        <end position="116"/>
    </location>
</feature>
<dbReference type="InterPro" id="IPR006091">
    <property type="entry name" value="Acyl-CoA_Oxase/DH_mid-dom"/>
</dbReference>
<dbReference type="RefSeq" id="WP_111160220.1">
    <property type="nucleotide sequence ID" value="NZ_PCDP01000033.1"/>
</dbReference>
<evidence type="ECO:0000259" key="15">
    <source>
        <dbReference type="Pfam" id="PF02771"/>
    </source>
</evidence>
<dbReference type="Pfam" id="PF00441">
    <property type="entry name" value="Acyl-CoA_dh_1"/>
    <property type="match status" value="1"/>
</dbReference>
<dbReference type="SUPFAM" id="SSF56645">
    <property type="entry name" value="Acyl-CoA dehydrogenase NM domain-like"/>
    <property type="match status" value="1"/>
</dbReference>
<dbReference type="EMBL" id="PCDP01000033">
    <property type="protein sequence ID" value="PZM14499.1"/>
    <property type="molecule type" value="Genomic_DNA"/>
</dbReference>
<reference evidence="16 17" key="1">
    <citation type="journal article" date="2018" name="Sci. Rep.">
        <title>Rhizobium tumorigenes sp. nov., a novel plant tumorigenic bacterium isolated from cane gall tumors on thornless blackberry.</title>
        <authorList>
            <person name="Kuzmanovi N."/>
            <person name="Smalla K."/>
            <person name="Gronow S."/>
            <person name="PuBawska J."/>
        </authorList>
    </citation>
    <scope>NUCLEOTIDE SEQUENCE [LARGE SCALE GENOMIC DNA]</scope>
    <source>
        <strain evidence="16 17">CCBAU 85046</strain>
    </source>
</reference>
<evidence type="ECO:0000256" key="4">
    <source>
        <dbReference type="ARBA" id="ARBA00022827"/>
    </source>
</evidence>
<dbReference type="FunFam" id="1.20.140.10:FF:000004">
    <property type="entry name" value="Acyl-CoA dehydrogenase FadE25"/>
    <property type="match status" value="1"/>
</dbReference>
<dbReference type="Gene3D" id="1.10.540.10">
    <property type="entry name" value="Acyl-CoA dehydrogenase/oxidase, N-terminal domain"/>
    <property type="match status" value="1"/>
</dbReference>
<evidence type="ECO:0000256" key="1">
    <source>
        <dbReference type="ARBA" id="ARBA00001974"/>
    </source>
</evidence>
<dbReference type="Pfam" id="PF02771">
    <property type="entry name" value="Acyl-CoA_dh_N"/>
    <property type="match status" value="1"/>
</dbReference>
<dbReference type="InterPro" id="IPR037069">
    <property type="entry name" value="AcylCoA_DH/ox_N_sf"/>
</dbReference>
<keyword evidence="5 12" id="KW-0560">Oxidoreductase</keyword>
<protein>
    <recommendedName>
        <fullName evidence="10">3-sulfinopropanoyl-CoA desulfinase</fullName>
        <ecNumber evidence="7">1.3.8.11</ecNumber>
        <ecNumber evidence="8">3.13.1.4</ecNumber>
    </recommendedName>
    <alternativeName>
        <fullName evidence="11">3-sulfinopropionyl coenzyme A desulfinase</fullName>
    </alternativeName>
    <alternativeName>
        <fullName evidence="9">Cyclohexane-1-carbonyl-CoA dehydrogenase</fullName>
    </alternativeName>
</protein>
<feature type="domain" description="Acyl-CoA dehydrogenase/oxidase C-terminal" evidence="13">
    <location>
        <begin position="227"/>
        <end position="375"/>
    </location>
</feature>
<evidence type="ECO:0000313" key="16">
    <source>
        <dbReference type="EMBL" id="PZM14499.1"/>
    </source>
</evidence>
<keyword evidence="4 12" id="KW-0274">FAD</keyword>
<evidence type="ECO:0000256" key="7">
    <source>
        <dbReference type="ARBA" id="ARBA00066361"/>
    </source>
</evidence>
<dbReference type="InterPro" id="IPR009075">
    <property type="entry name" value="AcylCo_DH/oxidase_C"/>
</dbReference>
<dbReference type="EC" id="3.13.1.4" evidence="8"/>
<keyword evidence="17" id="KW-1185">Reference proteome</keyword>
<comment type="caution">
    <text evidence="16">The sequence shown here is derived from an EMBL/GenBank/DDBJ whole genome shotgun (WGS) entry which is preliminary data.</text>
</comment>
<proteinExistence type="inferred from homology"/>
<dbReference type="Gene3D" id="2.40.110.10">
    <property type="entry name" value="Butyryl-CoA Dehydrogenase, subunit A, domain 2"/>
    <property type="match status" value="1"/>
</dbReference>
<dbReference type="EC" id="1.3.8.11" evidence="7"/>
<dbReference type="PANTHER" id="PTHR43884">
    <property type="entry name" value="ACYL-COA DEHYDROGENASE"/>
    <property type="match status" value="1"/>
</dbReference>
<evidence type="ECO:0000256" key="6">
    <source>
        <dbReference type="ARBA" id="ARBA00052938"/>
    </source>
</evidence>
<evidence type="ECO:0000259" key="13">
    <source>
        <dbReference type="Pfam" id="PF00441"/>
    </source>
</evidence>
<dbReference type="PIRSF" id="PIRSF016578">
    <property type="entry name" value="HsaA"/>
    <property type="match status" value="1"/>
</dbReference>
<sequence length="375" mass="40561">MILTEAQQQIRDVARDFARERLAPGAAERDVSQRFPREQLKEMGEIGFLGMLLPEVYGGSDAGAVAYSIAIEEIAAGDGSCSTIMSVHSSVGCVPILKFGTEVQKERFLPKLASGEWLGGFALTEPQAGSDASNLRTRARRDGDHYILNGAKQFITSGKNGQVIIVFAVTDPDAGKKGISAFIVPTDTPGYEVVRVEHKLGLHSSDTCQLAFNDMRLAADLRLGEEGEGYRIALANLEGGRIGIAAQAVGMARAAFEAARDYAKDRVAFGKSIIEHQAVAFRLADMATKIEAARHLVLHAAELKETGQPCLTQASMAKLYASEMAEAVCSDAIQIHGGYGYMADYPVERIYRDVRICQIYEGTSDVQRIVIARSL</sequence>
<dbReference type="Proteomes" id="UP000248925">
    <property type="component" value="Unassembled WGS sequence"/>
</dbReference>
<evidence type="ECO:0000259" key="14">
    <source>
        <dbReference type="Pfam" id="PF02770"/>
    </source>
</evidence>
<comment type="catalytic activity">
    <reaction evidence="6">
        <text>3-sulfinopropanoyl-CoA + H2O = propanoyl-CoA + sulfite + H(+)</text>
        <dbReference type="Rhea" id="RHEA:41624"/>
        <dbReference type="ChEBI" id="CHEBI:15377"/>
        <dbReference type="ChEBI" id="CHEBI:15378"/>
        <dbReference type="ChEBI" id="CHEBI:17359"/>
        <dbReference type="ChEBI" id="CHEBI:57392"/>
        <dbReference type="ChEBI" id="CHEBI:78349"/>
        <dbReference type="EC" id="3.13.1.4"/>
    </reaction>
    <physiologicalReaction direction="left-to-right" evidence="6">
        <dbReference type="Rhea" id="RHEA:41625"/>
    </physiologicalReaction>
</comment>
<dbReference type="InterPro" id="IPR046373">
    <property type="entry name" value="Acyl-CoA_Oxase/DH_mid-dom_sf"/>
</dbReference>
<comment type="similarity">
    <text evidence="2 12">Belongs to the acyl-CoA dehydrogenase family.</text>
</comment>
<dbReference type="InterPro" id="IPR013786">
    <property type="entry name" value="AcylCoA_DH/ox_N"/>
</dbReference>
<dbReference type="InterPro" id="IPR009100">
    <property type="entry name" value="AcylCoA_DH/oxidase_NM_dom_sf"/>
</dbReference>
<evidence type="ECO:0000313" key="17">
    <source>
        <dbReference type="Proteomes" id="UP000248925"/>
    </source>
</evidence>
<accession>A0A2W4CPF1</accession>
<evidence type="ECO:0000256" key="8">
    <source>
        <dbReference type="ARBA" id="ARBA00066461"/>
    </source>
</evidence>
<keyword evidence="3 12" id="KW-0285">Flavoprotein</keyword>
<dbReference type="InterPro" id="IPR006089">
    <property type="entry name" value="Acyl-CoA_DH_CS"/>
</dbReference>
<dbReference type="Gene3D" id="1.20.140.10">
    <property type="entry name" value="Butyryl-CoA Dehydrogenase, subunit A, domain 3"/>
    <property type="match status" value="1"/>
</dbReference>
<dbReference type="FunFam" id="1.10.540.10:FF:000002">
    <property type="entry name" value="Acyl-CoA dehydrogenase FadE19"/>
    <property type="match status" value="1"/>
</dbReference>
<dbReference type="OrthoDB" id="9775090at2"/>
<organism evidence="16 17">
    <name type="scientific">Rhizobium tubonense</name>
    <dbReference type="NCBI Taxonomy" id="484088"/>
    <lineage>
        <taxon>Bacteria</taxon>
        <taxon>Pseudomonadati</taxon>
        <taxon>Pseudomonadota</taxon>
        <taxon>Alphaproteobacteria</taxon>
        <taxon>Hyphomicrobiales</taxon>
        <taxon>Rhizobiaceae</taxon>
        <taxon>Rhizobium/Agrobacterium group</taxon>
        <taxon>Rhizobium</taxon>
    </lineage>
</organism>
<dbReference type="InterPro" id="IPR036250">
    <property type="entry name" value="AcylCo_DH-like_C"/>
</dbReference>
<evidence type="ECO:0000256" key="2">
    <source>
        <dbReference type="ARBA" id="ARBA00009347"/>
    </source>
</evidence>
<evidence type="ECO:0000256" key="5">
    <source>
        <dbReference type="ARBA" id="ARBA00023002"/>
    </source>
</evidence>
<evidence type="ECO:0000256" key="10">
    <source>
        <dbReference type="ARBA" id="ARBA00068311"/>
    </source>
</evidence>
<dbReference type="GO" id="GO:0050660">
    <property type="term" value="F:flavin adenine dinucleotide binding"/>
    <property type="evidence" value="ECO:0007669"/>
    <property type="project" value="InterPro"/>
</dbReference>
<name>A0A2W4CPF1_9HYPH</name>
<dbReference type="FunFam" id="2.40.110.10:FF:000009">
    <property type="entry name" value="Acyl-CoA dehydrogenase"/>
    <property type="match status" value="1"/>
</dbReference>